<dbReference type="Gene3D" id="1.10.4160.10">
    <property type="entry name" value="Hydantoin permease"/>
    <property type="match status" value="1"/>
</dbReference>
<dbReference type="GeneID" id="9095246"/>
<evidence type="ECO:0000256" key="1">
    <source>
        <dbReference type="ARBA" id="ARBA00004141"/>
    </source>
</evidence>
<dbReference type="AlphaFoldDB" id="C1H5S0"/>
<comment type="subcellular location">
    <subcellularLocation>
        <location evidence="1">Membrane</location>
        <topology evidence="1">Multi-pass membrane protein</topology>
    </subcellularLocation>
</comment>
<feature type="transmembrane region" description="Helical" evidence="8">
    <location>
        <begin position="487"/>
        <end position="510"/>
    </location>
</feature>
<reference evidence="9 10" key="1">
    <citation type="journal article" date="2011" name="PLoS Genet.">
        <title>Comparative genomic analysis of human fungal pathogens causing paracoccidioidomycosis.</title>
        <authorList>
            <person name="Desjardins C.A."/>
            <person name="Champion M.D."/>
            <person name="Holder J.W."/>
            <person name="Muszewska A."/>
            <person name="Goldberg J."/>
            <person name="Bailao A.M."/>
            <person name="Brigido M.M."/>
            <person name="Ferreira M.E."/>
            <person name="Garcia A.M."/>
            <person name="Grynberg M."/>
            <person name="Gujja S."/>
            <person name="Heiman D.I."/>
            <person name="Henn M.R."/>
            <person name="Kodira C.D."/>
            <person name="Leon-Narvaez H."/>
            <person name="Longo L.V."/>
            <person name="Ma L.J."/>
            <person name="Malavazi I."/>
            <person name="Matsuo A.L."/>
            <person name="Morais F.V."/>
            <person name="Pereira M."/>
            <person name="Rodriguez-Brito S."/>
            <person name="Sakthikumar S."/>
            <person name="Salem-Izacc S.M."/>
            <person name="Sykes S.M."/>
            <person name="Teixeira M.M."/>
            <person name="Vallejo M.C."/>
            <person name="Walter M.E."/>
            <person name="Yandava C."/>
            <person name="Young S."/>
            <person name="Zeng Q."/>
            <person name="Zucker J."/>
            <person name="Felipe M.S."/>
            <person name="Goldman G.H."/>
            <person name="Haas B.J."/>
            <person name="McEwen J.G."/>
            <person name="Nino-Vega G."/>
            <person name="Puccia R."/>
            <person name="San-Blas G."/>
            <person name="Soares C.M."/>
            <person name="Birren B.W."/>
            <person name="Cuomo C.A."/>
        </authorList>
    </citation>
    <scope>NUCLEOTIDE SEQUENCE [LARGE SCALE GENOMIC DNA]</scope>
    <source>
        <strain evidence="10">ATCC MYA-826 / Pb01</strain>
    </source>
</reference>
<feature type="transmembrane region" description="Helical" evidence="8">
    <location>
        <begin position="253"/>
        <end position="274"/>
    </location>
</feature>
<dbReference type="EMBL" id="KN294008">
    <property type="protein sequence ID" value="EEH35218.2"/>
    <property type="molecule type" value="Genomic_DNA"/>
</dbReference>
<feature type="transmembrane region" description="Helical" evidence="8">
    <location>
        <begin position="223"/>
        <end position="247"/>
    </location>
</feature>
<evidence type="ECO:0000256" key="8">
    <source>
        <dbReference type="SAM" id="Phobius"/>
    </source>
</evidence>
<sequence length="561" mass="59843">MEPKPPPTSPPPFITTIANDGGGDDNGDPNLTGDVEKAIATSAVTENGRRSQTTSRSQQLRGSSAAQAGLDIDNMDLPLFSSRSRWWHRLASWGVELRGITPVAVAEQTDMSAINLFFLWFTVSCNVLPVITGMVGTLGLGLSLRSASLVVIFFNLLCTVPPAYLSILGPKTGLRQMIQARYSFGLYCVYIVVLLNLATVSGFVVIDAVIGGQTLAAVNPGSISVNAGIIIVVLVALLISFFGYKVLHQYERYAWIPTLVSIIILTGCGGKNLVDQVKQPEPTAKPILSFGGLVAGFLIPWAALSSDFSTYISPDVPSTHIFTYTYLGLFLPNTPLMILGAAIGGAVPNTPSWASAYESGSIGHMFAAILSPAGGFGKFITVLLAFSALGNIAATIYSITLNIQILLPILVRIPRAIFAVVFAAIVIPVSIRAAARFFSSLENFIGVIAYWSAAFFAIVTVEHLVIRHGNYASYDHAIWDVGSQLPSGIAALGAGLLSFALVIPCMSQTWFIGPIAETTGDIGFEMALAVSSLLYLPFRACEVRLQKRKRGVGWGERGGYI</sequence>
<feature type="transmembrane region" description="Helical" evidence="8">
    <location>
        <begin position="444"/>
        <end position="466"/>
    </location>
</feature>
<evidence type="ECO:0000313" key="10">
    <source>
        <dbReference type="Proteomes" id="UP000002059"/>
    </source>
</evidence>
<dbReference type="GO" id="GO:0022857">
    <property type="term" value="F:transmembrane transporter activity"/>
    <property type="evidence" value="ECO:0007669"/>
    <property type="project" value="InterPro"/>
</dbReference>
<protein>
    <submittedName>
        <fullName evidence="9">Purine-cytosine permease FCY22</fullName>
    </submittedName>
</protein>
<evidence type="ECO:0000256" key="4">
    <source>
        <dbReference type="ARBA" id="ARBA00022692"/>
    </source>
</evidence>
<feature type="transmembrane region" description="Helical" evidence="8">
    <location>
        <begin position="147"/>
        <end position="164"/>
    </location>
</feature>
<keyword evidence="3" id="KW-0813">Transport</keyword>
<dbReference type="OMA" id="FTVWFAP"/>
<keyword evidence="10" id="KW-1185">Reference proteome</keyword>
<accession>C1H5S0</accession>
<feature type="transmembrane region" description="Helical" evidence="8">
    <location>
        <begin position="184"/>
        <end position="211"/>
    </location>
</feature>
<dbReference type="InterPro" id="IPR001248">
    <property type="entry name" value="Pur-cyt_permease"/>
</dbReference>
<keyword evidence="6 8" id="KW-0472">Membrane</keyword>
<dbReference type="Pfam" id="PF02133">
    <property type="entry name" value="Transp_cyt_pur"/>
    <property type="match status" value="1"/>
</dbReference>
<name>C1H5S0_PARBA</name>
<evidence type="ECO:0000256" key="3">
    <source>
        <dbReference type="ARBA" id="ARBA00022448"/>
    </source>
</evidence>
<dbReference type="RefSeq" id="XP_015700066.1">
    <property type="nucleotide sequence ID" value="XM_015845840.1"/>
</dbReference>
<proteinExistence type="inferred from homology"/>
<dbReference type="PIRSF" id="PIRSF002744">
    <property type="entry name" value="Pur-cyt_permease"/>
    <property type="match status" value="1"/>
</dbReference>
<evidence type="ECO:0000256" key="2">
    <source>
        <dbReference type="ARBA" id="ARBA00008974"/>
    </source>
</evidence>
<feature type="compositionally biased region" description="Pro residues" evidence="7">
    <location>
        <begin position="1"/>
        <end position="13"/>
    </location>
</feature>
<dbReference type="HOGENOM" id="CLU_026016_2_0_1"/>
<dbReference type="PANTHER" id="PTHR31806:SF5">
    <property type="entry name" value="PURINE-CYTOSINE PERMEASE FCY21"/>
    <property type="match status" value="1"/>
</dbReference>
<evidence type="ECO:0000256" key="6">
    <source>
        <dbReference type="ARBA" id="ARBA00023136"/>
    </source>
</evidence>
<feature type="transmembrane region" description="Helical" evidence="8">
    <location>
        <begin position="117"/>
        <end position="140"/>
    </location>
</feature>
<dbReference type="PANTHER" id="PTHR31806">
    <property type="entry name" value="PURINE-CYTOSINE PERMEASE FCY2-RELATED"/>
    <property type="match status" value="1"/>
</dbReference>
<dbReference type="eggNOG" id="ENOG502QQ8Y">
    <property type="taxonomic scope" value="Eukaryota"/>
</dbReference>
<evidence type="ECO:0000256" key="7">
    <source>
        <dbReference type="SAM" id="MobiDB-lite"/>
    </source>
</evidence>
<feature type="transmembrane region" description="Helical" evidence="8">
    <location>
        <begin position="365"/>
        <end position="386"/>
    </location>
</feature>
<gene>
    <name evidence="9" type="ORF">PAAG_06265</name>
</gene>
<feature type="transmembrane region" description="Helical" evidence="8">
    <location>
        <begin position="417"/>
        <end position="438"/>
    </location>
</feature>
<dbReference type="OrthoDB" id="2116389at2759"/>
<evidence type="ECO:0000313" key="9">
    <source>
        <dbReference type="EMBL" id="EEH35218.2"/>
    </source>
</evidence>
<feature type="transmembrane region" description="Helical" evidence="8">
    <location>
        <begin position="392"/>
        <end position="410"/>
    </location>
</feature>
<dbReference type="VEuPathDB" id="FungiDB:PAAG_06265"/>
<evidence type="ECO:0000256" key="5">
    <source>
        <dbReference type="ARBA" id="ARBA00022989"/>
    </source>
</evidence>
<organism evidence="9 10">
    <name type="scientific">Paracoccidioides lutzii (strain ATCC MYA-826 / Pb01)</name>
    <name type="common">Paracoccidioides brasiliensis</name>
    <dbReference type="NCBI Taxonomy" id="502779"/>
    <lineage>
        <taxon>Eukaryota</taxon>
        <taxon>Fungi</taxon>
        <taxon>Dikarya</taxon>
        <taxon>Ascomycota</taxon>
        <taxon>Pezizomycotina</taxon>
        <taxon>Eurotiomycetes</taxon>
        <taxon>Eurotiomycetidae</taxon>
        <taxon>Onygenales</taxon>
        <taxon>Ajellomycetaceae</taxon>
        <taxon>Paracoccidioides</taxon>
    </lineage>
</organism>
<feature type="transmembrane region" description="Helical" evidence="8">
    <location>
        <begin position="286"/>
        <end position="304"/>
    </location>
</feature>
<feature type="region of interest" description="Disordered" evidence="7">
    <location>
        <begin position="1"/>
        <end position="33"/>
    </location>
</feature>
<keyword evidence="4 8" id="KW-0812">Transmembrane</keyword>
<feature type="transmembrane region" description="Helical" evidence="8">
    <location>
        <begin position="324"/>
        <end position="344"/>
    </location>
</feature>
<dbReference type="InterPro" id="IPR026030">
    <property type="entry name" value="Pur-cyt_permease_Fcy2/21/22"/>
</dbReference>
<dbReference type="Proteomes" id="UP000002059">
    <property type="component" value="Partially assembled WGS sequence"/>
</dbReference>
<keyword evidence="5 8" id="KW-1133">Transmembrane helix</keyword>
<dbReference type="GO" id="GO:0005886">
    <property type="term" value="C:plasma membrane"/>
    <property type="evidence" value="ECO:0007669"/>
    <property type="project" value="TreeGrafter"/>
</dbReference>
<dbReference type="KEGG" id="pbl:PAAG_06265"/>
<comment type="similarity">
    <text evidence="2">Belongs to the purine-cytosine permease (2.A.39) family.</text>
</comment>
<feature type="region of interest" description="Disordered" evidence="7">
    <location>
        <begin position="44"/>
        <end position="63"/>
    </location>
</feature>